<dbReference type="InterPro" id="IPR050194">
    <property type="entry name" value="Glycosyltransferase_grp1"/>
</dbReference>
<evidence type="ECO:0000313" key="3">
    <source>
        <dbReference type="Proteomes" id="UP000194931"/>
    </source>
</evidence>
<dbReference type="Gene3D" id="3.40.50.2000">
    <property type="entry name" value="Glycogen Phosphorylase B"/>
    <property type="match status" value="2"/>
</dbReference>
<evidence type="ECO:0000259" key="1">
    <source>
        <dbReference type="Pfam" id="PF13579"/>
    </source>
</evidence>
<organism evidence="2 3">
    <name type="scientific">Acetobacter okinawensis</name>
    <dbReference type="NCBI Taxonomy" id="1076594"/>
    <lineage>
        <taxon>Bacteria</taxon>
        <taxon>Pseudomonadati</taxon>
        <taxon>Pseudomonadota</taxon>
        <taxon>Alphaproteobacteria</taxon>
        <taxon>Acetobacterales</taxon>
        <taxon>Acetobacteraceae</taxon>
        <taxon>Acetobacter</taxon>
    </lineage>
</organism>
<dbReference type="STRING" id="1236501.GCA_000613865_02544"/>
<dbReference type="Pfam" id="PF13692">
    <property type="entry name" value="Glyco_trans_1_4"/>
    <property type="match status" value="1"/>
</dbReference>
<gene>
    <name evidence="2" type="ORF">HK26_00545</name>
</gene>
<reference evidence="3" key="1">
    <citation type="submission" date="2014-06" db="EMBL/GenBank/DDBJ databases">
        <authorList>
            <person name="Winans N.J."/>
            <person name="Newell P.D."/>
            <person name="Douglas A.E."/>
        </authorList>
    </citation>
    <scope>NUCLEOTIDE SEQUENCE [LARGE SCALE GENOMIC DNA]</scope>
</reference>
<dbReference type="InterPro" id="IPR028098">
    <property type="entry name" value="Glyco_trans_4-like_N"/>
</dbReference>
<proteinExistence type="predicted"/>
<name>A0A252BZ06_9PROT</name>
<dbReference type="AlphaFoldDB" id="A0A252BZ06"/>
<protein>
    <submittedName>
        <fullName evidence="2">Glycosyl transferase</fullName>
    </submittedName>
</protein>
<dbReference type="RefSeq" id="WP_086637985.1">
    <property type="nucleotide sequence ID" value="NZ_JOPJ01000001.1"/>
</dbReference>
<keyword evidence="3" id="KW-1185">Reference proteome</keyword>
<dbReference type="EMBL" id="JOPJ01000001">
    <property type="protein sequence ID" value="OUJ14116.1"/>
    <property type="molecule type" value="Genomic_DNA"/>
</dbReference>
<dbReference type="OrthoDB" id="5443996at2"/>
<keyword evidence="2" id="KW-0808">Transferase</keyword>
<dbReference type="PANTHER" id="PTHR45947:SF15">
    <property type="entry name" value="TEICHURONIC ACID BIOSYNTHESIS GLYCOSYLTRANSFERASE TUAC-RELATED"/>
    <property type="match status" value="1"/>
</dbReference>
<dbReference type="GO" id="GO:0016757">
    <property type="term" value="F:glycosyltransferase activity"/>
    <property type="evidence" value="ECO:0007669"/>
    <property type="project" value="TreeGrafter"/>
</dbReference>
<feature type="domain" description="Glycosyltransferase subfamily 4-like N-terminal" evidence="1">
    <location>
        <begin position="62"/>
        <end position="171"/>
    </location>
</feature>
<comment type="caution">
    <text evidence="2">The sequence shown here is derived from an EMBL/GenBank/DDBJ whole genome shotgun (WGS) entry which is preliminary data.</text>
</comment>
<dbReference type="eggNOG" id="COG0438">
    <property type="taxonomic scope" value="Bacteria"/>
</dbReference>
<dbReference type="PANTHER" id="PTHR45947">
    <property type="entry name" value="SULFOQUINOVOSYL TRANSFERASE SQD2"/>
    <property type="match status" value="1"/>
</dbReference>
<dbReference type="Pfam" id="PF13579">
    <property type="entry name" value="Glyco_trans_4_4"/>
    <property type="match status" value="1"/>
</dbReference>
<accession>A0A252BZ06</accession>
<dbReference type="SUPFAM" id="SSF53756">
    <property type="entry name" value="UDP-Glycosyltransferase/glycogen phosphorylase"/>
    <property type="match status" value="1"/>
</dbReference>
<evidence type="ECO:0000313" key="2">
    <source>
        <dbReference type="EMBL" id="OUJ14116.1"/>
    </source>
</evidence>
<dbReference type="Proteomes" id="UP000194931">
    <property type="component" value="Unassembled WGS sequence"/>
</dbReference>
<sequence length="363" mass="38861">MKTCLVYRDRILPASEHAFMRRQYMAFSRLKPFWVGCHRDNPPADLASTLRIIGEGHVLGGVRRLAFRQMGWGAGSAVADLAPVVVHAQFGRGGALALPIAQQLGLPLVVTFHGGDAFKERHYTNSFPPPIFQRRWQALVAYSSVFICVSDGVRDKLAERGVPDHKLDVLNIGTEDVPPARGPFDRLVFAGRFVEKKGLPVLLDALRLLAAQGLTPQVVLAGNGPMRAAMEQSAQGLEHVRFTGWLAAAQLRQQLEHAIALVVPSVRAAGGDQEGLPSVAAEALMCGVPVVASAEAGLDDGMLDGGGMVVPAGNAQALADALAHVLHMGVRAGMGQAARRVARERLRASVQSARLEQRLLSVL</sequence>